<evidence type="ECO:0000313" key="2">
    <source>
        <dbReference type="EMBL" id="MBC5622470.1"/>
    </source>
</evidence>
<reference evidence="2 3" key="1">
    <citation type="submission" date="2020-08" db="EMBL/GenBank/DDBJ databases">
        <title>Genome public.</title>
        <authorList>
            <person name="Liu C."/>
            <person name="Sun Q."/>
        </authorList>
    </citation>
    <scope>NUCLEOTIDE SEQUENCE [LARGE SCALE GENOMIC DNA]</scope>
    <source>
        <strain evidence="2 3">NSJ-56</strain>
    </source>
</reference>
<sequence length="248" mass="27957">MIKKILFICLFLFSSLLLSAQLTLGTTGLLNSPSADMQPDKTVMIGGNFLNDRVTPDGFPYNTYNYFLNITFLPFLEVAYTCTLFKATDKFVPSKKGRFVNQDRSFSVRLRLLRERKYLPAVVVGSNDLYTQSGGGKILSEGSGNQYFSRFYIACSKYINICPTEQIGVHMAYLYNRRTSNHLNGFSGGVSYKPSFVPELNLIAQYDSKTFCIGANYLLLKHLFAQVLLQDGKYFTAGLAYKIYLKGK</sequence>
<dbReference type="EMBL" id="JACOOH010000007">
    <property type="protein sequence ID" value="MBC5622470.1"/>
    <property type="molecule type" value="Genomic_DNA"/>
</dbReference>
<comment type="caution">
    <text evidence="2">The sequence shown here is derived from an EMBL/GenBank/DDBJ whole genome shotgun (WGS) entry which is preliminary data.</text>
</comment>
<keyword evidence="3" id="KW-1185">Reference proteome</keyword>
<dbReference type="InterPro" id="IPR010344">
    <property type="entry name" value="YbjH"/>
</dbReference>
<dbReference type="RefSeq" id="WP_186977198.1">
    <property type="nucleotide sequence ID" value="NZ_JACOOH010000007.1"/>
</dbReference>
<dbReference type="Proteomes" id="UP000646484">
    <property type="component" value="Unassembled WGS sequence"/>
</dbReference>
<dbReference type="Pfam" id="PF06082">
    <property type="entry name" value="YjbH"/>
    <property type="match status" value="1"/>
</dbReference>
<keyword evidence="1" id="KW-0732">Signal</keyword>
<feature type="chain" id="PRO_5046151076" evidence="1">
    <location>
        <begin position="21"/>
        <end position="248"/>
    </location>
</feature>
<evidence type="ECO:0000313" key="3">
    <source>
        <dbReference type="Proteomes" id="UP000646484"/>
    </source>
</evidence>
<evidence type="ECO:0000256" key="1">
    <source>
        <dbReference type="SAM" id="SignalP"/>
    </source>
</evidence>
<organism evidence="2 3">
    <name type="scientific">Butyricimonas hominis</name>
    <dbReference type="NCBI Taxonomy" id="2763032"/>
    <lineage>
        <taxon>Bacteria</taxon>
        <taxon>Pseudomonadati</taxon>
        <taxon>Bacteroidota</taxon>
        <taxon>Bacteroidia</taxon>
        <taxon>Bacteroidales</taxon>
        <taxon>Odoribacteraceae</taxon>
        <taxon>Butyricimonas</taxon>
    </lineage>
</organism>
<proteinExistence type="predicted"/>
<name>A0ABR7D545_9BACT</name>
<feature type="signal peptide" evidence="1">
    <location>
        <begin position="1"/>
        <end position="20"/>
    </location>
</feature>
<accession>A0ABR7D545</accession>
<protein>
    <submittedName>
        <fullName evidence="2">YjbH domain-containing protein</fullName>
    </submittedName>
</protein>
<gene>
    <name evidence="2" type="ORF">H8S64_15340</name>
</gene>